<accession>A0ABS2CW75</accession>
<dbReference type="Proteomes" id="UP000759529">
    <property type="component" value="Unassembled WGS sequence"/>
</dbReference>
<keyword evidence="2" id="KW-1185">Reference proteome</keyword>
<comment type="caution">
    <text evidence="1">The sequence shown here is derived from an EMBL/GenBank/DDBJ whole genome shotgun (WGS) entry which is preliminary data.</text>
</comment>
<proteinExistence type="predicted"/>
<evidence type="ECO:0000313" key="2">
    <source>
        <dbReference type="Proteomes" id="UP000759529"/>
    </source>
</evidence>
<organism evidence="1 2">
    <name type="scientific">Flavobacterium macrobrachii</name>
    <dbReference type="NCBI Taxonomy" id="591204"/>
    <lineage>
        <taxon>Bacteria</taxon>
        <taxon>Pseudomonadati</taxon>
        <taxon>Bacteroidota</taxon>
        <taxon>Flavobacteriia</taxon>
        <taxon>Flavobacteriales</taxon>
        <taxon>Flavobacteriaceae</taxon>
        <taxon>Flavobacterium</taxon>
    </lineage>
</organism>
<reference evidence="1 2" key="1">
    <citation type="submission" date="2021-02" db="EMBL/GenBank/DDBJ databases">
        <authorList>
            <person name="Jung H.S."/>
            <person name="Chun B.H."/>
            <person name="Jeon C.O."/>
        </authorList>
    </citation>
    <scope>NUCLEOTIDE SEQUENCE [LARGE SCALE GENOMIC DNA]</scope>
    <source>
        <strain evidence="1 2">LMG 25203</strain>
    </source>
</reference>
<gene>
    <name evidence="1" type="ORF">H9X54_007895</name>
</gene>
<name>A0ABS2CW75_9FLAO</name>
<dbReference type="SUPFAM" id="SSF53756">
    <property type="entry name" value="UDP-Glycosyltransferase/glycogen phosphorylase"/>
    <property type="match status" value="1"/>
</dbReference>
<evidence type="ECO:0000313" key="1">
    <source>
        <dbReference type="EMBL" id="MBM6499222.1"/>
    </source>
</evidence>
<protein>
    <submittedName>
        <fullName evidence="1">UDP-glycosyltransferase</fullName>
    </submittedName>
</protein>
<dbReference type="EMBL" id="JACSOD020000472">
    <property type="protein sequence ID" value="MBM6499222.1"/>
    <property type="molecule type" value="Genomic_DNA"/>
</dbReference>
<sequence length="466" mass="55005">MMKNKIFLLVLDGVGLRNFAYSNFKQIGEKKNNNVVFWNKTHFSIESLGFNEIKIENQKIHPLTDTLKKAKKDVNLNVFINRTKDKVYNSYKFKFSYKNFNASVKSSLTRLLIFLLSNEKGLKLLDKYINYFERKTKYYTYCKNVLQVEKPSIIFCTSQRHVQSIAPLLAAKDLEIPTASFIFSWDNIPKATMVVETDFYFVWSEHMKAELIFYHPNIRENQIIVTGTPQFEIHFEKNSLMPRSDFFEKYSLDIDKRYICFSGDDVTTSPDDPKYLQDLAESIIRLNNKNHNLGIIFRRCPVDFSTRYDEILEKYKDIIVTIDPLWKPFTSHWNTILPTKEDGILFSNIAEHSEMVVNLGSTTLFDFVAHNKPCGYFRYNQKIQKNPNWDIFRCYKFVHFRSMHSENSVIWLDSPTAIDEKIEMVVNNNHQKQIDDAKKWFQKINQHPVEQASERIWSAIENIITK</sequence>